<accession>A0ABT6ACV9</accession>
<evidence type="ECO:0000313" key="2">
    <source>
        <dbReference type="EMBL" id="MDF3302491.1"/>
    </source>
</evidence>
<dbReference type="Gene3D" id="1.10.10.10">
    <property type="entry name" value="Winged helix-like DNA-binding domain superfamily/Winged helix DNA-binding domain"/>
    <property type="match status" value="1"/>
</dbReference>
<organism evidence="2 3">
    <name type="scientific">Streptomyces tropicalis</name>
    <dbReference type="NCBI Taxonomy" id="3034234"/>
    <lineage>
        <taxon>Bacteria</taxon>
        <taxon>Bacillati</taxon>
        <taxon>Actinomycetota</taxon>
        <taxon>Actinomycetes</taxon>
        <taxon>Kitasatosporales</taxon>
        <taxon>Streptomycetaceae</taxon>
        <taxon>Streptomyces</taxon>
    </lineage>
</organism>
<evidence type="ECO:0000256" key="1">
    <source>
        <dbReference type="SAM" id="MobiDB-lite"/>
    </source>
</evidence>
<keyword evidence="3" id="KW-1185">Reference proteome</keyword>
<dbReference type="InterPro" id="IPR036388">
    <property type="entry name" value="WH-like_DNA-bd_sf"/>
</dbReference>
<dbReference type="InterPro" id="IPR002514">
    <property type="entry name" value="Transposase_8"/>
</dbReference>
<dbReference type="RefSeq" id="WP_276112092.1">
    <property type="nucleotide sequence ID" value="NZ_JARJBB010000023.1"/>
</dbReference>
<name>A0ABT6ACV9_9ACTN</name>
<dbReference type="Proteomes" id="UP001221150">
    <property type="component" value="Unassembled WGS sequence"/>
</dbReference>
<feature type="region of interest" description="Disordered" evidence="1">
    <location>
        <begin position="52"/>
        <end position="73"/>
    </location>
</feature>
<dbReference type="InterPro" id="IPR009057">
    <property type="entry name" value="Homeodomain-like_sf"/>
</dbReference>
<gene>
    <name evidence="2" type="ORF">P3H78_28490</name>
</gene>
<proteinExistence type="predicted"/>
<dbReference type="SUPFAM" id="SSF46689">
    <property type="entry name" value="Homeodomain-like"/>
    <property type="match status" value="1"/>
</dbReference>
<dbReference type="EMBL" id="JARJBB010000023">
    <property type="protein sequence ID" value="MDF3302491.1"/>
    <property type="molecule type" value="Genomic_DNA"/>
</dbReference>
<comment type="caution">
    <text evidence="2">The sequence shown here is derived from an EMBL/GenBank/DDBJ whole genome shotgun (WGS) entry which is preliminary data.</text>
</comment>
<dbReference type="Pfam" id="PF01527">
    <property type="entry name" value="HTH_Tnp_1"/>
    <property type="match status" value="1"/>
</dbReference>
<protein>
    <submittedName>
        <fullName evidence="2">Transposase</fullName>
    </submittedName>
</protein>
<reference evidence="2 3" key="1">
    <citation type="submission" date="2023-03" db="EMBL/GenBank/DDBJ databases">
        <title>Draft genome sequence of Streptomyces sp. K1PA1 isolated from peat swamp forest in Thailand.</title>
        <authorList>
            <person name="Klaysubun C."/>
            <person name="Duangmal K."/>
        </authorList>
    </citation>
    <scope>NUCLEOTIDE SEQUENCE [LARGE SCALE GENOMIC DNA]</scope>
    <source>
        <strain evidence="2 3">K1PA1</strain>
    </source>
</reference>
<sequence>MPRPYPEEFRQDVVRVARNRGPGVTVEQVAADFGVHAMTLWKWMRRADIDDRTKSGTARPARPASSTTNCPRPAGPDVLHGCWRRMHALERQADWWLMIRPKAQVLRHVLPAASRAYGSGMLYDLGSCRCVRRTRR</sequence>
<evidence type="ECO:0000313" key="3">
    <source>
        <dbReference type="Proteomes" id="UP001221150"/>
    </source>
</evidence>